<keyword evidence="2" id="KW-0732">Signal</keyword>
<feature type="compositionally biased region" description="Basic and acidic residues" evidence="1">
    <location>
        <begin position="49"/>
        <end position="58"/>
    </location>
</feature>
<evidence type="ECO:0000256" key="2">
    <source>
        <dbReference type="SAM" id="SignalP"/>
    </source>
</evidence>
<dbReference type="Proteomes" id="UP000218272">
    <property type="component" value="Plasmid pSCLO_3"/>
</dbReference>
<geneLocation type="plasmid" evidence="4">
    <name>psclo_3 dna</name>
</geneLocation>
<name>A0A1E1F883_9SPHN</name>
<protein>
    <submittedName>
        <fullName evidence="3">Uncharacterized protein</fullName>
    </submittedName>
</protein>
<keyword evidence="3" id="KW-0614">Plasmid</keyword>
<dbReference type="KEGG" id="sclo:SCLO_3000430"/>
<keyword evidence="4" id="KW-1185">Reference proteome</keyword>
<reference evidence="3 4" key="1">
    <citation type="submission" date="2016-10" db="EMBL/GenBank/DDBJ databases">
        <title>Complete Genome Sequence of the Nonylphenol-Degrading Bacterium Sphingobium cloacae JCM 10874T.</title>
        <authorList>
            <person name="Ootsuka M."/>
            <person name="Nishizawa T."/>
            <person name="Ohta H."/>
        </authorList>
    </citation>
    <scope>NUCLEOTIDE SEQUENCE [LARGE SCALE GENOMIC DNA]</scope>
    <source>
        <strain evidence="3 4">JCM 10874</strain>
        <plasmid evidence="4">psclo_3 dna</plasmid>
    </source>
</reference>
<feature type="signal peptide" evidence="2">
    <location>
        <begin position="1"/>
        <end position="25"/>
    </location>
</feature>
<sequence length="111" mass="11503">MRRLFLMLAAIFVSLSLTGGAIAHAAEPVACIDTSTAASMGHSSGDADQVPKDAEKGYPHHHGGCHGHQVCDRVSEAVVVTGFHTAVSLPLRSLPFVPLATADPALRPPIA</sequence>
<evidence type="ECO:0000313" key="4">
    <source>
        <dbReference type="Proteomes" id="UP000218272"/>
    </source>
</evidence>
<dbReference type="EMBL" id="AP017657">
    <property type="protein sequence ID" value="BAV66710.1"/>
    <property type="molecule type" value="Genomic_DNA"/>
</dbReference>
<feature type="chain" id="PRO_5009112687" evidence="2">
    <location>
        <begin position="26"/>
        <end position="111"/>
    </location>
</feature>
<proteinExistence type="predicted"/>
<evidence type="ECO:0000313" key="3">
    <source>
        <dbReference type="EMBL" id="BAV66710.1"/>
    </source>
</evidence>
<gene>
    <name evidence="3" type="ORF">SCLO_3000430</name>
</gene>
<accession>A0A1E1F883</accession>
<feature type="region of interest" description="Disordered" evidence="1">
    <location>
        <begin position="37"/>
        <end position="66"/>
    </location>
</feature>
<dbReference type="OrthoDB" id="7473948at2"/>
<evidence type="ECO:0000256" key="1">
    <source>
        <dbReference type="SAM" id="MobiDB-lite"/>
    </source>
</evidence>
<organism evidence="3 4">
    <name type="scientific">Sphingobium cloacae</name>
    <dbReference type="NCBI Taxonomy" id="120107"/>
    <lineage>
        <taxon>Bacteria</taxon>
        <taxon>Pseudomonadati</taxon>
        <taxon>Pseudomonadota</taxon>
        <taxon>Alphaproteobacteria</taxon>
        <taxon>Sphingomonadales</taxon>
        <taxon>Sphingomonadaceae</taxon>
        <taxon>Sphingobium</taxon>
    </lineage>
</organism>
<dbReference type="AlphaFoldDB" id="A0A1E1F883"/>